<dbReference type="Pfam" id="PF00043">
    <property type="entry name" value="GST_C"/>
    <property type="match status" value="1"/>
</dbReference>
<dbReference type="PANTHER" id="PTHR43968">
    <property type="match status" value="1"/>
</dbReference>
<dbReference type="SFLD" id="SFLDS00019">
    <property type="entry name" value="Glutathione_Transferase_(cytos"/>
    <property type="match status" value="1"/>
</dbReference>
<dbReference type="SUPFAM" id="SSF52833">
    <property type="entry name" value="Thioredoxin-like"/>
    <property type="match status" value="1"/>
</dbReference>
<dbReference type="InterPro" id="IPR010987">
    <property type="entry name" value="Glutathione-S-Trfase_C-like"/>
</dbReference>
<dbReference type="InterPro" id="IPR004045">
    <property type="entry name" value="Glutathione_S-Trfase_N"/>
</dbReference>
<reference evidence="3" key="2">
    <citation type="submission" date="2020-09" db="EMBL/GenBank/DDBJ databases">
        <authorList>
            <person name="Sun Q."/>
            <person name="Kim S."/>
        </authorList>
    </citation>
    <scope>NUCLEOTIDE SEQUENCE</scope>
    <source>
        <strain evidence="3">KCTC 42651</strain>
    </source>
</reference>
<evidence type="ECO:0000313" key="4">
    <source>
        <dbReference type="Proteomes" id="UP000630353"/>
    </source>
</evidence>
<dbReference type="Pfam" id="PF13417">
    <property type="entry name" value="GST_N_3"/>
    <property type="match status" value="1"/>
</dbReference>
<sequence length="214" mass="23955">MSAPTIDLYGFAPSVYVRSVRLALEEKRLPYALHEVDPFQDGGPPDWYRAMQPFGKVPTLRDGGFELFESDAILRYLEAAYPERPLTPVEPQRIGRMAQAMRIMDGYAYPAMIWTVFIVLARGQERGRLSMEDGLAQSRLVLATLDRLMPEGAAFLTGDALTLADTHALPMMVYFERTAPGAGMIAEFPRIARWLERMRARPSAAATRSVLEDG</sequence>
<evidence type="ECO:0000259" key="1">
    <source>
        <dbReference type="PROSITE" id="PS50404"/>
    </source>
</evidence>
<dbReference type="Gene3D" id="1.20.1050.10">
    <property type="match status" value="1"/>
</dbReference>
<dbReference type="PROSITE" id="PS50404">
    <property type="entry name" value="GST_NTER"/>
    <property type="match status" value="1"/>
</dbReference>
<name>A0A918XT59_9PROT</name>
<dbReference type="RefSeq" id="WP_189991248.1">
    <property type="nucleotide sequence ID" value="NZ_BMZS01000007.1"/>
</dbReference>
<dbReference type="EMBL" id="BMZS01000007">
    <property type="protein sequence ID" value="GHD54133.1"/>
    <property type="molecule type" value="Genomic_DNA"/>
</dbReference>
<dbReference type="InterPro" id="IPR040079">
    <property type="entry name" value="Glutathione_S-Trfase"/>
</dbReference>
<dbReference type="Gene3D" id="3.40.30.10">
    <property type="entry name" value="Glutaredoxin"/>
    <property type="match status" value="1"/>
</dbReference>
<dbReference type="SFLD" id="SFLDG00358">
    <property type="entry name" value="Main_(cytGST)"/>
    <property type="match status" value="1"/>
</dbReference>
<organism evidence="3 4">
    <name type="scientific">Thalassobaculum fulvum</name>
    <dbReference type="NCBI Taxonomy" id="1633335"/>
    <lineage>
        <taxon>Bacteria</taxon>
        <taxon>Pseudomonadati</taxon>
        <taxon>Pseudomonadota</taxon>
        <taxon>Alphaproteobacteria</taxon>
        <taxon>Rhodospirillales</taxon>
        <taxon>Thalassobaculaceae</taxon>
        <taxon>Thalassobaculum</taxon>
    </lineage>
</organism>
<feature type="domain" description="GST N-terminal" evidence="1">
    <location>
        <begin position="4"/>
        <end position="85"/>
    </location>
</feature>
<dbReference type="CDD" id="cd00570">
    <property type="entry name" value="GST_N_family"/>
    <property type="match status" value="1"/>
</dbReference>
<dbReference type="PANTHER" id="PTHR43968:SF6">
    <property type="entry name" value="GLUTATHIONE S-TRANSFERASE OMEGA"/>
    <property type="match status" value="1"/>
</dbReference>
<gene>
    <name evidence="3" type="ORF">GCM10017083_31300</name>
</gene>
<comment type="caution">
    <text evidence="3">The sequence shown here is derived from an EMBL/GenBank/DDBJ whole genome shotgun (WGS) entry which is preliminary data.</text>
</comment>
<dbReference type="PROSITE" id="PS50405">
    <property type="entry name" value="GST_CTER"/>
    <property type="match status" value="1"/>
</dbReference>
<feature type="domain" description="GST C-terminal" evidence="2">
    <location>
        <begin position="90"/>
        <end position="214"/>
    </location>
</feature>
<dbReference type="CDD" id="cd00299">
    <property type="entry name" value="GST_C_family"/>
    <property type="match status" value="1"/>
</dbReference>
<dbReference type="GO" id="GO:0005737">
    <property type="term" value="C:cytoplasm"/>
    <property type="evidence" value="ECO:0007669"/>
    <property type="project" value="TreeGrafter"/>
</dbReference>
<dbReference type="AlphaFoldDB" id="A0A918XT59"/>
<dbReference type="InterPro" id="IPR050983">
    <property type="entry name" value="GST_Omega/HSP26"/>
</dbReference>
<dbReference type="InterPro" id="IPR036282">
    <property type="entry name" value="Glutathione-S-Trfase_C_sf"/>
</dbReference>
<protein>
    <submittedName>
        <fullName evidence="3">Glutathione S-transferase</fullName>
    </submittedName>
</protein>
<accession>A0A918XT59</accession>
<evidence type="ECO:0000259" key="2">
    <source>
        <dbReference type="PROSITE" id="PS50405"/>
    </source>
</evidence>
<keyword evidence="4" id="KW-1185">Reference proteome</keyword>
<proteinExistence type="predicted"/>
<dbReference type="Proteomes" id="UP000630353">
    <property type="component" value="Unassembled WGS sequence"/>
</dbReference>
<dbReference type="InterPro" id="IPR036249">
    <property type="entry name" value="Thioredoxin-like_sf"/>
</dbReference>
<evidence type="ECO:0000313" key="3">
    <source>
        <dbReference type="EMBL" id="GHD54133.1"/>
    </source>
</evidence>
<dbReference type="SUPFAM" id="SSF47616">
    <property type="entry name" value="GST C-terminal domain-like"/>
    <property type="match status" value="1"/>
</dbReference>
<dbReference type="InterPro" id="IPR004046">
    <property type="entry name" value="GST_C"/>
</dbReference>
<reference evidence="3" key="1">
    <citation type="journal article" date="2014" name="Int. J. Syst. Evol. Microbiol.">
        <title>Complete genome sequence of Corynebacterium casei LMG S-19264T (=DSM 44701T), isolated from a smear-ripened cheese.</title>
        <authorList>
            <consortium name="US DOE Joint Genome Institute (JGI-PGF)"/>
            <person name="Walter F."/>
            <person name="Albersmeier A."/>
            <person name="Kalinowski J."/>
            <person name="Ruckert C."/>
        </authorList>
    </citation>
    <scope>NUCLEOTIDE SEQUENCE</scope>
    <source>
        <strain evidence="3">KCTC 42651</strain>
    </source>
</reference>